<dbReference type="CDD" id="cd01347">
    <property type="entry name" value="ligand_gated_channel"/>
    <property type="match status" value="1"/>
</dbReference>
<sequence>MFNKSLISLAIVSFWLSAGISFAGNGPEISEKTEAETIVVIGKTPRKVQDVVGAVSVINSETIDRLLVHDMASLFRYEAGINVINSGSRFGDSNIAIRGISGNRVTTEIDGIPVADQFSVGSYSNSGRNTIDPDLIKQVEILRGPASSTYGSDAIGGVVAFVTKKPVDLLSQTDSEVYLDIKTSFHSIDESQSVSLNTAYAFGQSSVLFSGSLRKGHELDKKLSGTLAKDRQDNKTESFLAKYYYDISDTQEINISYDYFNRITESDTQSVLGLERFSSTTSLLGDDETKRTNLSINYNFISELPWVEGGNIRLYDQKTQTTQLTEEGRVSRGKDFLYHRDFFYDQDIQGLRFNLYTGVESKALSQLIGYGVELSQNKTTESRDGLQTDITTGISTNNILSEIFPVRDFPISEVKEIGIYLNDEITFTDFPITFIPAIRYDKYKLTPKPDDIYLEDNPATTVVNITEDRISPKLSVLYQLSEESKVYIQYVKGFRAPPFEDANIGLDIPMMKMRSIPNPDLKSETSDGYEIGFSYQNEQHQFDFVAFYNDYKDFIQTKVNLGFDPAVGRIIFQSQNIDNTQIFGAEVNYKGKFDHMFTDNDSINTYVSLFWSKGENKDTNQPINDIDPNTLLLGAQWLNNTKDLSIALNANIVGAKSDIDDPSDVLAKTAGYATFDLIANIYFDKQLTLSAGIYNLTDRQYWQWSNVNGFEATDPLLESLVAPGINGSVQLKYMW</sequence>
<dbReference type="InterPro" id="IPR037066">
    <property type="entry name" value="Plug_dom_sf"/>
</dbReference>
<proteinExistence type="inferred from homology"/>
<dbReference type="PROSITE" id="PS52016">
    <property type="entry name" value="TONB_DEPENDENT_REC_3"/>
    <property type="match status" value="1"/>
</dbReference>
<accession>A0ABQ3IIT1</accession>
<evidence type="ECO:0000256" key="10">
    <source>
        <dbReference type="ARBA" id="ARBA00023237"/>
    </source>
</evidence>
<dbReference type="InterPro" id="IPR036942">
    <property type="entry name" value="Beta-barrel_TonB_sf"/>
</dbReference>
<evidence type="ECO:0000256" key="2">
    <source>
        <dbReference type="ARBA" id="ARBA00008143"/>
    </source>
</evidence>
<keyword evidence="4 11" id="KW-1134">Transmembrane beta strand</keyword>
<feature type="signal peptide" evidence="13">
    <location>
        <begin position="1"/>
        <end position="23"/>
    </location>
</feature>
<keyword evidence="7 12" id="KW-0798">TonB box</keyword>
<evidence type="ECO:0000256" key="13">
    <source>
        <dbReference type="SAM" id="SignalP"/>
    </source>
</evidence>
<organism evidence="16 17">
    <name type="scientific">Thalassotalea profundi</name>
    <dbReference type="NCBI Taxonomy" id="2036687"/>
    <lineage>
        <taxon>Bacteria</taxon>
        <taxon>Pseudomonadati</taxon>
        <taxon>Pseudomonadota</taxon>
        <taxon>Gammaproteobacteria</taxon>
        <taxon>Alteromonadales</taxon>
        <taxon>Colwelliaceae</taxon>
        <taxon>Thalassotalea</taxon>
    </lineage>
</organism>
<protein>
    <submittedName>
        <fullName evidence="16">Sugar transporter</fullName>
    </submittedName>
</protein>
<evidence type="ECO:0000256" key="8">
    <source>
        <dbReference type="ARBA" id="ARBA00023136"/>
    </source>
</evidence>
<evidence type="ECO:0000256" key="4">
    <source>
        <dbReference type="ARBA" id="ARBA00022452"/>
    </source>
</evidence>
<evidence type="ECO:0000313" key="16">
    <source>
        <dbReference type="EMBL" id="GHE83976.1"/>
    </source>
</evidence>
<dbReference type="InterPro" id="IPR012910">
    <property type="entry name" value="Plug_dom"/>
</dbReference>
<evidence type="ECO:0000259" key="15">
    <source>
        <dbReference type="Pfam" id="PF07715"/>
    </source>
</evidence>
<gene>
    <name evidence="16" type="primary">phuR</name>
    <name evidence="16" type="ORF">GCM10011501_10840</name>
</gene>
<evidence type="ECO:0000259" key="14">
    <source>
        <dbReference type="Pfam" id="PF00593"/>
    </source>
</evidence>
<dbReference type="Gene3D" id="2.40.170.20">
    <property type="entry name" value="TonB-dependent receptor, beta-barrel domain"/>
    <property type="match status" value="1"/>
</dbReference>
<evidence type="ECO:0000313" key="17">
    <source>
        <dbReference type="Proteomes" id="UP000626370"/>
    </source>
</evidence>
<keyword evidence="5 11" id="KW-0812">Transmembrane</keyword>
<evidence type="ECO:0000256" key="7">
    <source>
        <dbReference type="ARBA" id="ARBA00023077"/>
    </source>
</evidence>
<feature type="chain" id="PRO_5046693627" evidence="13">
    <location>
        <begin position="24"/>
        <end position="735"/>
    </location>
</feature>
<dbReference type="Gene3D" id="2.170.130.10">
    <property type="entry name" value="TonB-dependent receptor, plug domain"/>
    <property type="match status" value="1"/>
</dbReference>
<dbReference type="InterPro" id="IPR039426">
    <property type="entry name" value="TonB-dep_rcpt-like"/>
</dbReference>
<keyword evidence="6 13" id="KW-0732">Signal</keyword>
<dbReference type="SUPFAM" id="SSF56935">
    <property type="entry name" value="Porins"/>
    <property type="match status" value="1"/>
</dbReference>
<comment type="caution">
    <text evidence="16">The sequence shown here is derived from an EMBL/GenBank/DDBJ whole genome shotgun (WGS) entry which is preliminary data.</text>
</comment>
<keyword evidence="10 11" id="KW-0998">Cell outer membrane</keyword>
<comment type="subcellular location">
    <subcellularLocation>
        <location evidence="1 11">Cell outer membrane</location>
        <topology evidence="1 11">Multi-pass membrane protein</topology>
    </subcellularLocation>
</comment>
<dbReference type="Pfam" id="PF00593">
    <property type="entry name" value="TonB_dep_Rec_b-barrel"/>
    <property type="match status" value="1"/>
</dbReference>
<evidence type="ECO:0000256" key="3">
    <source>
        <dbReference type="ARBA" id="ARBA00022448"/>
    </source>
</evidence>
<dbReference type="NCBIfam" id="TIGR01786">
    <property type="entry name" value="TonB-hemlactrns"/>
    <property type="match status" value="1"/>
</dbReference>
<keyword evidence="8 11" id="KW-0472">Membrane</keyword>
<comment type="similarity">
    <text evidence="2">Belongs to the TonB-dependent receptor family. Hemoglobin/haptoglobin binding protein subfamily.</text>
</comment>
<dbReference type="PANTHER" id="PTHR30069:SF29">
    <property type="entry name" value="HEMOGLOBIN AND HEMOGLOBIN-HAPTOGLOBIN-BINDING PROTEIN 1-RELATED"/>
    <property type="match status" value="1"/>
</dbReference>
<dbReference type="InterPro" id="IPR010949">
    <property type="entry name" value="TonB_Hb/transfer/lactofer_rcpt"/>
</dbReference>
<evidence type="ECO:0000256" key="6">
    <source>
        <dbReference type="ARBA" id="ARBA00022729"/>
    </source>
</evidence>
<keyword evidence="17" id="KW-1185">Reference proteome</keyword>
<evidence type="ECO:0000256" key="9">
    <source>
        <dbReference type="ARBA" id="ARBA00023170"/>
    </source>
</evidence>
<feature type="domain" description="TonB-dependent receptor plug" evidence="15">
    <location>
        <begin position="48"/>
        <end position="158"/>
    </location>
</feature>
<dbReference type="RefSeq" id="WP_189377114.1">
    <property type="nucleotide sequence ID" value="NZ_BNAH01000003.1"/>
</dbReference>
<dbReference type="NCBIfam" id="TIGR01785">
    <property type="entry name" value="TonB-hemin"/>
    <property type="match status" value="1"/>
</dbReference>
<evidence type="ECO:0000256" key="12">
    <source>
        <dbReference type="RuleBase" id="RU003357"/>
    </source>
</evidence>
<keyword evidence="9" id="KW-0675">Receptor</keyword>
<evidence type="ECO:0000256" key="1">
    <source>
        <dbReference type="ARBA" id="ARBA00004571"/>
    </source>
</evidence>
<reference evidence="17" key="1">
    <citation type="journal article" date="2019" name="Int. J. Syst. Evol. Microbiol.">
        <title>The Global Catalogue of Microorganisms (GCM) 10K type strain sequencing project: providing services to taxonomists for standard genome sequencing and annotation.</title>
        <authorList>
            <consortium name="The Broad Institute Genomics Platform"/>
            <consortium name="The Broad Institute Genome Sequencing Center for Infectious Disease"/>
            <person name="Wu L."/>
            <person name="Ma J."/>
        </authorList>
    </citation>
    <scope>NUCLEOTIDE SEQUENCE [LARGE SCALE GENOMIC DNA]</scope>
    <source>
        <strain evidence="17">CGMCC 1.15922</strain>
    </source>
</reference>
<evidence type="ECO:0000256" key="11">
    <source>
        <dbReference type="PROSITE-ProRule" id="PRU01360"/>
    </source>
</evidence>
<feature type="domain" description="TonB-dependent receptor-like beta-barrel" evidence="14">
    <location>
        <begin position="234"/>
        <end position="696"/>
    </location>
</feature>
<keyword evidence="3 11" id="KW-0813">Transport</keyword>
<keyword evidence="16" id="KW-0762">Sugar transport</keyword>
<dbReference type="EMBL" id="BNAH01000003">
    <property type="protein sequence ID" value="GHE83976.1"/>
    <property type="molecule type" value="Genomic_DNA"/>
</dbReference>
<dbReference type="Proteomes" id="UP000626370">
    <property type="component" value="Unassembled WGS sequence"/>
</dbReference>
<dbReference type="PANTHER" id="PTHR30069">
    <property type="entry name" value="TONB-DEPENDENT OUTER MEMBRANE RECEPTOR"/>
    <property type="match status" value="1"/>
</dbReference>
<dbReference type="Pfam" id="PF07715">
    <property type="entry name" value="Plug"/>
    <property type="match status" value="1"/>
</dbReference>
<name>A0ABQ3IIT1_9GAMM</name>
<dbReference type="InterPro" id="IPR011276">
    <property type="entry name" value="TonB_haem/Hb_rcpt"/>
</dbReference>
<dbReference type="InterPro" id="IPR000531">
    <property type="entry name" value="Beta-barrel_TonB"/>
</dbReference>
<evidence type="ECO:0000256" key="5">
    <source>
        <dbReference type="ARBA" id="ARBA00022692"/>
    </source>
</evidence>